<dbReference type="CDD" id="cd01169">
    <property type="entry name" value="HMPP_kinase"/>
    <property type="match status" value="1"/>
</dbReference>
<dbReference type="AlphaFoldDB" id="A0A4Y9S8Z4"/>
<dbReference type="EC" id="2.7.1.49" evidence="2"/>
<dbReference type="Gene3D" id="3.40.1190.20">
    <property type="match status" value="2"/>
</dbReference>
<accession>A0A4Y9S8Z4</accession>
<comment type="pathway">
    <text evidence="1">Cofactor biosynthesis; thiamine diphosphate biosynthesis.</text>
</comment>
<keyword evidence="4" id="KW-0418">Kinase</keyword>
<dbReference type="GO" id="GO:0009228">
    <property type="term" value="P:thiamine biosynthetic process"/>
    <property type="evidence" value="ECO:0007669"/>
    <property type="project" value="InterPro"/>
</dbReference>
<feature type="domain" description="Pyridoxamine kinase/Phosphomethylpyrimidine kinase" evidence="3">
    <location>
        <begin position="24"/>
        <end position="159"/>
    </location>
</feature>
<dbReference type="PANTHER" id="PTHR20858">
    <property type="entry name" value="PHOSPHOMETHYLPYRIMIDINE KINASE"/>
    <property type="match status" value="1"/>
</dbReference>
<dbReference type="UniPathway" id="UPA00060">
    <property type="reaction ID" value="UER00138"/>
</dbReference>
<organism evidence="4 5">
    <name type="scientific">Zemynaea arenosa</name>
    <dbReference type="NCBI Taxonomy" id="2561931"/>
    <lineage>
        <taxon>Bacteria</taxon>
        <taxon>Pseudomonadati</taxon>
        <taxon>Pseudomonadota</taxon>
        <taxon>Betaproteobacteria</taxon>
        <taxon>Burkholderiales</taxon>
        <taxon>Oxalobacteraceae</taxon>
        <taxon>Telluria group</taxon>
        <taxon>Zemynaea</taxon>
    </lineage>
</organism>
<dbReference type="OrthoDB" id="9810880at2"/>
<dbReference type="InterPro" id="IPR029056">
    <property type="entry name" value="Ribokinase-like"/>
</dbReference>
<evidence type="ECO:0000256" key="2">
    <source>
        <dbReference type="ARBA" id="ARBA00012135"/>
    </source>
</evidence>
<evidence type="ECO:0000256" key="1">
    <source>
        <dbReference type="ARBA" id="ARBA00004948"/>
    </source>
</evidence>
<dbReference type="PANTHER" id="PTHR20858:SF17">
    <property type="entry name" value="HYDROXYMETHYLPYRIMIDINE_PHOSPHOMETHYLPYRIMIDINE KINASE THI20-RELATED"/>
    <property type="match status" value="1"/>
</dbReference>
<evidence type="ECO:0000313" key="5">
    <source>
        <dbReference type="Proteomes" id="UP000298438"/>
    </source>
</evidence>
<dbReference type="EMBL" id="SPVF01000218">
    <property type="protein sequence ID" value="TFW16222.1"/>
    <property type="molecule type" value="Genomic_DNA"/>
</dbReference>
<reference evidence="4 5" key="1">
    <citation type="submission" date="2019-03" db="EMBL/GenBank/DDBJ databases">
        <title>Draft Genome Sequence of Massilia arenosa sp. nov., a Novel Massilia Species Isolated from a Sandy-loam Maize Soil.</title>
        <authorList>
            <person name="Raths R."/>
            <person name="Peta V."/>
            <person name="Bucking H."/>
        </authorList>
    </citation>
    <scope>NUCLEOTIDE SEQUENCE [LARGE SCALE GENOMIC DNA]</scope>
    <source>
        <strain evidence="4 5">MC02</strain>
    </source>
</reference>
<protein>
    <recommendedName>
        <fullName evidence="2">hydroxymethylpyrimidine kinase</fullName>
        <ecNumber evidence="2">2.7.1.49</ecNumber>
    </recommendedName>
</protein>
<keyword evidence="4" id="KW-0808">Transferase</keyword>
<keyword evidence="5" id="KW-1185">Reference proteome</keyword>
<dbReference type="GO" id="GO:0008972">
    <property type="term" value="F:phosphomethylpyrimidine kinase activity"/>
    <property type="evidence" value="ECO:0007669"/>
    <property type="project" value="InterPro"/>
</dbReference>
<comment type="caution">
    <text evidence="4">The sequence shown here is derived from an EMBL/GenBank/DDBJ whole genome shotgun (WGS) entry which is preliminary data.</text>
</comment>
<dbReference type="InterPro" id="IPR004399">
    <property type="entry name" value="HMP/HMP-P_kinase_dom"/>
</dbReference>
<gene>
    <name evidence="4" type="ORF">E4L96_16670</name>
</gene>
<dbReference type="GO" id="GO:0005829">
    <property type="term" value="C:cytosol"/>
    <property type="evidence" value="ECO:0007669"/>
    <property type="project" value="TreeGrafter"/>
</dbReference>
<sequence length="287" mass="29718">MGAPTGRQFPHHARPAVLVFAGLDPSGGAGIAADIEAISANGAHALPIVTALTVQDQNRVHGLQCVDAALIERQARALVDGGVAIHAVKLGVPGNAANAHAIARVITHLRKRDPQLPVVLDPVLASGAGDALSQDEYATKWLHILLPLATIATPNEPESLAADYSAVPHLLVTGGHSDGPTILNQWHARLHACDHAPARAPAPRLGSVPASVPASPGAPKRTWSWPRLPGSFHGSGCTLAASIAAALARGLPLEDALMQAQTYTHRTLSKAYAIGAGQLIPRRALHT</sequence>
<dbReference type="GO" id="GO:0009229">
    <property type="term" value="P:thiamine diphosphate biosynthetic process"/>
    <property type="evidence" value="ECO:0007669"/>
    <property type="project" value="UniProtKB-UniPathway"/>
</dbReference>
<evidence type="ECO:0000259" key="3">
    <source>
        <dbReference type="Pfam" id="PF08543"/>
    </source>
</evidence>
<dbReference type="InterPro" id="IPR013749">
    <property type="entry name" value="PM/HMP-P_kinase-1"/>
</dbReference>
<dbReference type="Proteomes" id="UP000298438">
    <property type="component" value="Unassembled WGS sequence"/>
</dbReference>
<dbReference type="Pfam" id="PF08543">
    <property type="entry name" value="Phos_pyr_kin"/>
    <property type="match status" value="2"/>
</dbReference>
<feature type="domain" description="Pyridoxamine kinase/Phosphomethylpyrimidine kinase" evidence="3">
    <location>
        <begin position="221"/>
        <end position="278"/>
    </location>
</feature>
<evidence type="ECO:0000313" key="4">
    <source>
        <dbReference type="EMBL" id="TFW16222.1"/>
    </source>
</evidence>
<dbReference type="SUPFAM" id="SSF53613">
    <property type="entry name" value="Ribokinase-like"/>
    <property type="match status" value="1"/>
</dbReference>
<proteinExistence type="predicted"/>
<name>A0A4Y9S8Z4_9BURK</name>
<dbReference type="GO" id="GO:0008902">
    <property type="term" value="F:hydroxymethylpyrimidine kinase activity"/>
    <property type="evidence" value="ECO:0007669"/>
    <property type="project" value="UniProtKB-EC"/>
</dbReference>